<dbReference type="Proteomes" id="UP001199642">
    <property type="component" value="Chromosome"/>
</dbReference>
<keyword evidence="4" id="KW-0804">Transcription</keyword>
<dbReference type="SMART" id="SM00448">
    <property type="entry name" value="REC"/>
    <property type="match status" value="1"/>
</dbReference>
<sequence length="222" mass="23899">MEEGGTGEIRVLITDDDPLVRVALTHFVSRAPEITVVGEATDGAEAIEAFERLHPDVVMMDIQMPGMGGIEATEEIVSRWPEACVVAVTTLDTRETVLPMLSAGASGYMLKDSSADEIVSALKQAYQGESSLSPRIAAMLVQHVRDTKQASGAYGLEPLTDREKEVLQRLAEGMSNSEIAVAIHVSEGTVKAHLGSIMAKWQVRDRVQVLVTAARVGLVEFV</sequence>
<dbReference type="SUPFAM" id="SSF52172">
    <property type="entry name" value="CheY-like"/>
    <property type="match status" value="1"/>
</dbReference>
<organism evidence="8 9">
    <name type="scientific">Microbacterium resistens</name>
    <dbReference type="NCBI Taxonomy" id="156977"/>
    <lineage>
        <taxon>Bacteria</taxon>
        <taxon>Bacillati</taxon>
        <taxon>Actinomycetota</taxon>
        <taxon>Actinomycetes</taxon>
        <taxon>Micrococcales</taxon>
        <taxon>Microbacteriaceae</taxon>
        <taxon>Microbacterium</taxon>
    </lineage>
</organism>
<feature type="domain" description="Response regulatory" evidence="7">
    <location>
        <begin position="10"/>
        <end position="126"/>
    </location>
</feature>
<evidence type="ECO:0000259" key="6">
    <source>
        <dbReference type="PROSITE" id="PS50043"/>
    </source>
</evidence>
<dbReference type="InterPro" id="IPR001789">
    <property type="entry name" value="Sig_transdc_resp-reg_receiver"/>
</dbReference>
<dbReference type="InterPro" id="IPR011006">
    <property type="entry name" value="CheY-like_superfamily"/>
</dbReference>
<dbReference type="Pfam" id="PF00196">
    <property type="entry name" value="GerE"/>
    <property type="match status" value="1"/>
</dbReference>
<evidence type="ECO:0000256" key="5">
    <source>
        <dbReference type="PROSITE-ProRule" id="PRU00169"/>
    </source>
</evidence>
<dbReference type="PANTHER" id="PTHR43214">
    <property type="entry name" value="TWO-COMPONENT RESPONSE REGULATOR"/>
    <property type="match status" value="1"/>
</dbReference>
<dbReference type="Pfam" id="PF00072">
    <property type="entry name" value="Response_reg"/>
    <property type="match status" value="1"/>
</dbReference>
<dbReference type="InterPro" id="IPR000792">
    <property type="entry name" value="Tscrpt_reg_LuxR_C"/>
</dbReference>
<evidence type="ECO:0000256" key="3">
    <source>
        <dbReference type="ARBA" id="ARBA00023125"/>
    </source>
</evidence>
<keyword evidence="3" id="KW-0238">DNA-binding</keyword>
<dbReference type="SMART" id="SM00421">
    <property type="entry name" value="HTH_LUXR"/>
    <property type="match status" value="1"/>
</dbReference>
<dbReference type="Gene3D" id="3.40.50.2300">
    <property type="match status" value="1"/>
</dbReference>
<protein>
    <submittedName>
        <fullName evidence="8">Response regulator transcription factor</fullName>
    </submittedName>
</protein>
<dbReference type="InterPro" id="IPR016032">
    <property type="entry name" value="Sig_transdc_resp-reg_C-effctor"/>
</dbReference>
<feature type="modified residue" description="4-aspartylphosphate" evidence="5">
    <location>
        <position position="61"/>
    </location>
</feature>
<accession>A0ABY3RMQ1</accession>
<dbReference type="SUPFAM" id="SSF46894">
    <property type="entry name" value="C-terminal effector domain of the bipartite response regulators"/>
    <property type="match status" value="1"/>
</dbReference>
<reference evidence="8 9" key="1">
    <citation type="submission" date="2023-01" db="EMBL/GenBank/DDBJ databases">
        <title>Characterization of estradiol degrading bacteria Microbacterium sp. MZT7 and reveal degrading genes through genome analysis.</title>
        <authorList>
            <person name="Hao P."/>
            <person name="Gao Y."/>
        </authorList>
    </citation>
    <scope>NUCLEOTIDE SEQUENCE [LARGE SCALE GENOMIC DNA]</scope>
    <source>
        <strain evidence="8 9">MZT7</strain>
    </source>
</reference>
<dbReference type="RefSeq" id="WP_067244292.1">
    <property type="nucleotide sequence ID" value="NZ_CP082781.1"/>
</dbReference>
<feature type="domain" description="HTH luxR-type" evidence="6">
    <location>
        <begin position="152"/>
        <end position="217"/>
    </location>
</feature>
<dbReference type="PROSITE" id="PS50043">
    <property type="entry name" value="HTH_LUXR_2"/>
    <property type="match status" value="1"/>
</dbReference>
<proteinExistence type="predicted"/>
<dbReference type="PROSITE" id="PS50110">
    <property type="entry name" value="RESPONSE_REGULATORY"/>
    <property type="match status" value="1"/>
</dbReference>
<keyword evidence="2" id="KW-0805">Transcription regulation</keyword>
<evidence type="ECO:0000313" key="8">
    <source>
        <dbReference type="EMBL" id="UGS25123.1"/>
    </source>
</evidence>
<dbReference type="EMBL" id="CP082781">
    <property type="protein sequence ID" value="UGS25123.1"/>
    <property type="molecule type" value="Genomic_DNA"/>
</dbReference>
<evidence type="ECO:0000313" key="9">
    <source>
        <dbReference type="Proteomes" id="UP001199642"/>
    </source>
</evidence>
<evidence type="ECO:0000259" key="7">
    <source>
        <dbReference type="PROSITE" id="PS50110"/>
    </source>
</evidence>
<keyword evidence="1 5" id="KW-0597">Phosphoprotein</keyword>
<evidence type="ECO:0000256" key="4">
    <source>
        <dbReference type="ARBA" id="ARBA00023163"/>
    </source>
</evidence>
<dbReference type="CDD" id="cd17535">
    <property type="entry name" value="REC_NarL-like"/>
    <property type="match status" value="1"/>
</dbReference>
<dbReference type="CDD" id="cd06170">
    <property type="entry name" value="LuxR_C_like"/>
    <property type="match status" value="1"/>
</dbReference>
<dbReference type="PROSITE" id="PS00622">
    <property type="entry name" value="HTH_LUXR_1"/>
    <property type="match status" value="1"/>
</dbReference>
<dbReference type="InterPro" id="IPR058245">
    <property type="entry name" value="NreC/VraR/RcsB-like_REC"/>
</dbReference>
<name>A0ABY3RMQ1_9MICO</name>
<keyword evidence="9" id="KW-1185">Reference proteome</keyword>
<evidence type="ECO:0000256" key="2">
    <source>
        <dbReference type="ARBA" id="ARBA00023015"/>
    </source>
</evidence>
<gene>
    <name evidence="8" type="ORF">K8F61_10450</name>
</gene>
<dbReference type="PRINTS" id="PR00038">
    <property type="entry name" value="HTHLUXR"/>
</dbReference>
<evidence type="ECO:0000256" key="1">
    <source>
        <dbReference type="ARBA" id="ARBA00022553"/>
    </source>
</evidence>
<dbReference type="PANTHER" id="PTHR43214:SF24">
    <property type="entry name" value="TRANSCRIPTIONAL REGULATORY PROTEIN NARL-RELATED"/>
    <property type="match status" value="1"/>
</dbReference>
<dbReference type="InterPro" id="IPR039420">
    <property type="entry name" value="WalR-like"/>
</dbReference>